<name>A0A3B0CTH2_9BACL</name>
<dbReference type="Gene3D" id="3.30.457.10">
    <property type="entry name" value="Copper amine oxidase-like, N-terminal domain"/>
    <property type="match status" value="1"/>
</dbReference>
<dbReference type="InterPro" id="IPR019198">
    <property type="entry name" value="Beta_propeller_containing"/>
</dbReference>
<reference evidence="3 4" key="1">
    <citation type="journal article" date="2007" name="Int. J. Syst. Evol. Microbiol.">
        <title>Paenibacillus ginsengarvi sp. nov., isolated from soil from ginseng cultivation.</title>
        <authorList>
            <person name="Yoon M.H."/>
            <person name="Ten L.N."/>
            <person name="Im W.T."/>
        </authorList>
    </citation>
    <scope>NUCLEOTIDE SEQUENCE [LARGE SCALE GENOMIC DNA]</scope>
    <source>
        <strain evidence="3 4">KCTC 13059</strain>
    </source>
</reference>
<dbReference type="Pfam" id="PF09826">
    <property type="entry name" value="Beta_propel"/>
    <property type="match status" value="1"/>
</dbReference>
<dbReference type="InterPro" id="IPR012854">
    <property type="entry name" value="Cu_amine_oxidase-like_N"/>
</dbReference>
<evidence type="ECO:0000256" key="1">
    <source>
        <dbReference type="SAM" id="MobiDB-lite"/>
    </source>
</evidence>
<evidence type="ECO:0000313" key="3">
    <source>
        <dbReference type="EMBL" id="RKN86026.1"/>
    </source>
</evidence>
<feature type="domain" description="Copper amine oxidase-like N-terminal" evidence="2">
    <location>
        <begin position="48"/>
        <end position="145"/>
    </location>
</feature>
<feature type="region of interest" description="Disordered" evidence="1">
    <location>
        <begin position="202"/>
        <end position="231"/>
    </location>
</feature>
<dbReference type="InterPro" id="IPR036582">
    <property type="entry name" value="Mao_N_sf"/>
</dbReference>
<keyword evidence="4" id="KW-1185">Reference proteome</keyword>
<protein>
    <recommendedName>
        <fullName evidence="2">Copper amine oxidase-like N-terminal domain-containing protein</fullName>
    </recommendedName>
</protein>
<dbReference type="AlphaFoldDB" id="A0A3B0CTH2"/>
<dbReference type="Pfam" id="PF07833">
    <property type="entry name" value="Cu_amine_oxidN1"/>
    <property type="match status" value="1"/>
</dbReference>
<accession>A0A3B0CTH2</accession>
<gene>
    <name evidence="3" type="ORF">D7M11_05525</name>
</gene>
<evidence type="ECO:0000259" key="2">
    <source>
        <dbReference type="Pfam" id="PF07833"/>
    </source>
</evidence>
<evidence type="ECO:0000313" key="4">
    <source>
        <dbReference type="Proteomes" id="UP000282311"/>
    </source>
</evidence>
<proteinExistence type="predicted"/>
<sequence>MLLASVATAASLASGPSASSPVQVAAAAPEEGADIRISLFGQPFFGERGPLLADGVTLVPLRGIAEKLGAEVSWDEGARSVKLRKESSEIVLTLDSHDALKNDQPLRLEAVPRLVGDITMVPLRVIGESFDTIVTWDEATRTVAIDHLQSLPAVGSYDNYKALLEKAGQSRSGIAVSAGSMPASEGPMPVFVTDQLAKTAAPVAGAESPRAPAVSATKEKSEATSADYSKTNTQVEGVDEADVVKTDGTYLYQVNKDRIVIAKAVPAGQMSVASTVTFGGVFRPNELYVDDNRLVVVGSTSRNVTAEPVPMSNSASASPAVSQKMIAPIRPVSSAVKAIIYDITDKTAPKQIREVELDGNYVTSRKIGSALYLVTNKYAGYAYMTKKVAGSEQTDEASSSVPFYRDSAVSAESKSVDFPDIRYFPESPESNYMLVGGINLDRAEQPMDVAAYLGSGQNVFASGQNLYVAVGKTKALPTAGAAEPSGSDSAKRKIAPLSYETNTTVYKFRLEQGKTKFVTQGEVPGTALNQFSMDEHNGIFRIATTTGEIWRTDENTSKNNMYTLDEAMKPLGKLEGIAPGERIYSVRFMGNRAYMVTFKNTDPLFAIDLTNPSAPAVLGALKIPGYSDYLHPYDETHLIGFGKETAEIPLKGDASDPNRTVAYYQGMKLSLFDVTDVSKPVEMFKEVIGDRGTESELLHNHKALLFSKENNLLAFPVTVMEIPNKTAGADSVTAYGQFKFQGAYVYRLDLTNGFQLKAPITHLTEQELLKAGSSPYNNDRNVERVLYIGDTLYTLSKGLIKANDMTTMQEKGSLPIR</sequence>
<dbReference type="EMBL" id="RBAH01000003">
    <property type="protein sequence ID" value="RKN86026.1"/>
    <property type="molecule type" value="Genomic_DNA"/>
</dbReference>
<dbReference type="Proteomes" id="UP000282311">
    <property type="component" value="Unassembled WGS sequence"/>
</dbReference>
<dbReference type="SUPFAM" id="SSF55383">
    <property type="entry name" value="Copper amine oxidase, domain N"/>
    <property type="match status" value="1"/>
</dbReference>
<organism evidence="3 4">
    <name type="scientific">Paenibacillus ginsengarvi</name>
    <dbReference type="NCBI Taxonomy" id="400777"/>
    <lineage>
        <taxon>Bacteria</taxon>
        <taxon>Bacillati</taxon>
        <taxon>Bacillota</taxon>
        <taxon>Bacilli</taxon>
        <taxon>Bacillales</taxon>
        <taxon>Paenibacillaceae</taxon>
        <taxon>Paenibacillus</taxon>
    </lineage>
</organism>
<comment type="caution">
    <text evidence="3">The sequence shown here is derived from an EMBL/GenBank/DDBJ whole genome shotgun (WGS) entry which is preliminary data.</text>
</comment>
<dbReference type="OrthoDB" id="9778998at2"/>